<feature type="domain" description="Rhodanese" evidence="1">
    <location>
        <begin position="32"/>
        <end position="119"/>
    </location>
</feature>
<dbReference type="GO" id="GO:0004792">
    <property type="term" value="F:thiosulfate-cyanide sulfurtransferase activity"/>
    <property type="evidence" value="ECO:0007669"/>
    <property type="project" value="InterPro"/>
</dbReference>
<dbReference type="Pfam" id="PF01106">
    <property type="entry name" value="NifU"/>
    <property type="match status" value="1"/>
</dbReference>
<evidence type="ECO:0000259" key="1">
    <source>
        <dbReference type="PROSITE" id="PS50206"/>
    </source>
</evidence>
<dbReference type="SUPFAM" id="SSF117916">
    <property type="entry name" value="Fe-S cluster assembly (FSCA) domain-like"/>
    <property type="match status" value="1"/>
</dbReference>
<dbReference type="GO" id="GO:0051536">
    <property type="term" value="F:iron-sulfur cluster binding"/>
    <property type="evidence" value="ECO:0007669"/>
    <property type="project" value="InterPro"/>
</dbReference>
<dbReference type="GO" id="GO:0005506">
    <property type="term" value="F:iron ion binding"/>
    <property type="evidence" value="ECO:0007669"/>
    <property type="project" value="InterPro"/>
</dbReference>
<dbReference type="InterPro" id="IPR000361">
    <property type="entry name" value="ATAP_core_dom"/>
</dbReference>
<dbReference type="PANTHER" id="PTHR11178:SF51">
    <property type="entry name" value="FE_S BIOGENESIS PROTEIN NFUA"/>
    <property type="match status" value="1"/>
</dbReference>
<dbReference type="SUPFAM" id="SSF89360">
    <property type="entry name" value="HesB-like domain"/>
    <property type="match status" value="1"/>
</dbReference>
<proteinExistence type="predicted"/>
<dbReference type="PROSITE" id="PS00380">
    <property type="entry name" value="RHODANESE_1"/>
    <property type="match status" value="1"/>
</dbReference>
<dbReference type="Pfam" id="PF00581">
    <property type="entry name" value="Rhodanese"/>
    <property type="match status" value="1"/>
</dbReference>
<dbReference type="Pfam" id="PF01521">
    <property type="entry name" value="Fe-S_biosyn"/>
    <property type="match status" value="1"/>
</dbReference>
<gene>
    <name evidence="2" type="ORF">METZ01_LOCUS67321</name>
</gene>
<dbReference type="Gene3D" id="3.30.300.130">
    <property type="entry name" value="Fe-S cluster assembly (FSCA)"/>
    <property type="match status" value="1"/>
</dbReference>
<dbReference type="EMBL" id="UINC01004456">
    <property type="protein sequence ID" value="SVA14467.1"/>
    <property type="molecule type" value="Genomic_DNA"/>
</dbReference>
<name>A0A381TI63_9ZZZZ</name>
<dbReference type="AlphaFoldDB" id="A0A381TI63"/>
<dbReference type="InterPro" id="IPR036873">
    <property type="entry name" value="Rhodanese-like_dom_sf"/>
</dbReference>
<evidence type="ECO:0000313" key="2">
    <source>
        <dbReference type="EMBL" id="SVA14467.1"/>
    </source>
</evidence>
<dbReference type="Gene3D" id="2.60.300.12">
    <property type="entry name" value="HesB-like domain"/>
    <property type="match status" value="1"/>
</dbReference>
<dbReference type="InterPro" id="IPR001307">
    <property type="entry name" value="Thiosulphate_STrfase_CS"/>
</dbReference>
<dbReference type="InterPro" id="IPR035903">
    <property type="entry name" value="HesB-like_dom_sf"/>
</dbReference>
<dbReference type="PANTHER" id="PTHR11178">
    <property type="entry name" value="IRON-SULFUR CLUSTER SCAFFOLD PROTEIN NFU-RELATED"/>
    <property type="match status" value="1"/>
</dbReference>
<dbReference type="InterPro" id="IPR001763">
    <property type="entry name" value="Rhodanese-like_dom"/>
</dbReference>
<dbReference type="Gene3D" id="3.40.250.10">
    <property type="entry name" value="Rhodanese-like domain"/>
    <property type="match status" value="1"/>
</dbReference>
<sequence length="308" mass="34638">MFKFKDISDKDEDFNAQDHLLTPKKFFEKRRTTKKIHVFDLRSSEDFETSHLPGAQSLPFEHFEDSIYQMPFSGEIMLYGGDEKELFSAAEILYDNGFESFFFIDSYDSLIEGVEASFINISKKAQEHILDKLNSSAEKFQGISIIVDPKTDRKANYSIQFIELSNTPSENISINFGEFQVLVSKEGIPYLEGTEVDLNDEGELEAFNPSMSITEISGSVEEQIRHVLDEEVNPMVASHGGVVSLLEVKDQNAYLEFGGGCQGCGMIDVTLKQGVEVMIKAQIPEIEAIYDVTDHAEGTNPYYQPSAK</sequence>
<dbReference type="InterPro" id="IPR034904">
    <property type="entry name" value="FSCA_dom_sf"/>
</dbReference>
<dbReference type="InterPro" id="IPR001075">
    <property type="entry name" value="NIF_FeS_clus_asmbl_NifU_C"/>
</dbReference>
<dbReference type="PROSITE" id="PS50206">
    <property type="entry name" value="RHODANESE_3"/>
    <property type="match status" value="1"/>
</dbReference>
<dbReference type="SUPFAM" id="SSF52821">
    <property type="entry name" value="Rhodanese/Cell cycle control phosphatase"/>
    <property type="match status" value="1"/>
</dbReference>
<protein>
    <recommendedName>
        <fullName evidence="1">Rhodanese domain-containing protein</fullName>
    </recommendedName>
</protein>
<organism evidence="2">
    <name type="scientific">marine metagenome</name>
    <dbReference type="NCBI Taxonomy" id="408172"/>
    <lineage>
        <taxon>unclassified sequences</taxon>
        <taxon>metagenomes</taxon>
        <taxon>ecological metagenomes</taxon>
    </lineage>
</organism>
<dbReference type="GO" id="GO:0016226">
    <property type="term" value="P:iron-sulfur cluster assembly"/>
    <property type="evidence" value="ECO:0007669"/>
    <property type="project" value="InterPro"/>
</dbReference>
<reference evidence="2" key="1">
    <citation type="submission" date="2018-05" db="EMBL/GenBank/DDBJ databases">
        <authorList>
            <person name="Lanie J.A."/>
            <person name="Ng W.-L."/>
            <person name="Kazmierczak K.M."/>
            <person name="Andrzejewski T.M."/>
            <person name="Davidsen T.M."/>
            <person name="Wayne K.J."/>
            <person name="Tettelin H."/>
            <person name="Glass J.I."/>
            <person name="Rusch D."/>
            <person name="Podicherti R."/>
            <person name="Tsui H.-C.T."/>
            <person name="Winkler M.E."/>
        </authorList>
    </citation>
    <scope>NUCLEOTIDE SEQUENCE</scope>
</reference>
<accession>A0A381TI63</accession>